<keyword evidence="3" id="KW-0813">Transport</keyword>
<evidence type="ECO:0000256" key="7">
    <source>
        <dbReference type="ARBA" id="ARBA00023136"/>
    </source>
</evidence>
<feature type="compositionally biased region" description="Basic and acidic residues" evidence="8">
    <location>
        <begin position="524"/>
        <end position="533"/>
    </location>
</feature>
<gene>
    <name evidence="11" type="ORF">RM574_16935</name>
</gene>
<dbReference type="RefSeq" id="WP_093854484.1">
    <property type="nucleotide sequence ID" value="NZ_JAVRER010000024.1"/>
</dbReference>
<feature type="transmembrane region" description="Helical" evidence="9">
    <location>
        <begin position="489"/>
        <end position="507"/>
    </location>
</feature>
<comment type="similarity">
    <text evidence="2">Belongs to the amino acid-polyamine-organocation (APC) superfamily. Amino acid transporter (AAT) (TC 2.A.3.1) family.</text>
</comment>
<feature type="domain" description="Amino acid permease/ SLC12A" evidence="10">
    <location>
        <begin position="75"/>
        <end position="513"/>
    </location>
</feature>
<feature type="transmembrane region" description="Helical" evidence="9">
    <location>
        <begin position="418"/>
        <end position="439"/>
    </location>
</feature>
<dbReference type="EMBL" id="JAVRER010000024">
    <property type="protein sequence ID" value="MDT0417175.1"/>
    <property type="molecule type" value="Genomic_DNA"/>
</dbReference>
<dbReference type="GO" id="GO:0016020">
    <property type="term" value="C:membrane"/>
    <property type="evidence" value="ECO:0007669"/>
    <property type="project" value="UniProtKB-SubCell"/>
</dbReference>
<name>A0ABD5E6Y9_9ACTN</name>
<evidence type="ECO:0000256" key="9">
    <source>
        <dbReference type="SAM" id="Phobius"/>
    </source>
</evidence>
<dbReference type="PROSITE" id="PS00218">
    <property type="entry name" value="AMINO_ACID_PERMEASE_1"/>
    <property type="match status" value="1"/>
</dbReference>
<evidence type="ECO:0000256" key="1">
    <source>
        <dbReference type="ARBA" id="ARBA00004141"/>
    </source>
</evidence>
<dbReference type="Gene3D" id="1.20.1740.10">
    <property type="entry name" value="Amino acid/polyamine transporter I"/>
    <property type="match status" value="1"/>
</dbReference>
<keyword evidence="6 9" id="KW-1133">Transmembrane helix</keyword>
<keyword evidence="4 9" id="KW-0812">Transmembrane</keyword>
<dbReference type="PANTHER" id="PTHR43495">
    <property type="entry name" value="GABA PERMEASE"/>
    <property type="match status" value="1"/>
</dbReference>
<dbReference type="InterPro" id="IPR004840">
    <property type="entry name" value="Amino_acid_permease_CS"/>
</dbReference>
<feature type="transmembrane region" description="Helical" evidence="9">
    <location>
        <begin position="153"/>
        <end position="178"/>
    </location>
</feature>
<keyword evidence="5" id="KW-0029">Amino-acid transport</keyword>
<feature type="transmembrane region" description="Helical" evidence="9">
    <location>
        <begin position="300"/>
        <end position="321"/>
    </location>
</feature>
<dbReference type="GO" id="GO:0006865">
    <property type="term" value="P:amino acid transport"/>
    <property type="evidence" value="ECO:0007669"/>
    <property type="project" value="UniProtKB-KW"/>
</dbReference>
<feature type="transmembrane region" description="Helical" evidence="9">
    <location>
        <begin position="460"/>
        <end position="483"/>
    </location>
</feature>
<feature type="compositionally biased region" description="Gly residues" evidence="8">
    <location>
        <begin position="15"/>
        <end position="60"/>
    </location>
</feature>
<feature type="transmembrane region" description="Helical" evidence="9">
    <location>
        <begin position="184"/>
        <end position="205"/>
    </location>
</feature>
<evidence type="ECO:0000259" key="10">
    <source>
        <dbReference type="Pfam" id="PF00324"/>
    </source>
</evidence>
<evidence type="ECO:0000256" key="5">
    <source>
        <dbReference type="ARBA" id="ARBA00022970"/>
    </source>
</evidence>
<protein>
    <submittedName>
        <fullName evidence="11">Amino acid permease</fullName>
    </submittedName>
</protein>
<evidence type="ECO:0000256" key="3">
    <source>
        <dbReference type="ARBA" id="ARBA00022448"/>
    </source>
</evidence>
<evidence type="ECO:0000256" key="8">
    <source>
        <dbReference type="SAM" id="MobiDB-lite"/>
    </source>
</evidence>
<dbReference type="PIRSF" id="PIRSF006060">
    <property type="entry name" value="AA_transporter"/>
    <property type="match status" value="1"/>
</dbReference>
<evidence type="ECO:0000313" key="12">
    <source>
        <dbReference type="Proteomes" id="UP001183607"/>
    </source>
</evidence>
<feature type="region of interest" description="Disordered" evidence="8">
    <location>
        <begin position="1"/>
        <end position="66"/>
    </location>
</feature>
<comment type="subcellular location">
    <subcellularLocation>
        <location evidence="1">Membrane</location>
        <topology evidence="1">Multi-pass membrane protein</topology>
    </subcellularLocation>
</comment>
<feature type="transmembrane region" description="Helical" evidence="9">
    <location>
        <begin position="76"/>
        <end position="97"/>
    </location>
</feature>
<evidence type="ECO:0000313" key="11">
    <source>
        <dbReference type="EMBL" id="MDT0417175.1"/>
    </source>
</evidence>
<proteinExistence type="inferred from homology"/>
<feature type="transmembrane region" description="Helical" evidence="9">
    <location>
        <begin position="103"/>
        <end position="122"/>
    </location>
</feature>
<dbReference type="AlphaFoldDB" id="A0ABD5E6Y9"/>
<dbReference type="FunFam" id="1.20.1740.10:FF:000001">
    <property type="entry name" value="Amino acid permease"/>
    <property type="match status" value="1"/>
</dbReference>
<dbReference type="InterPro" id="IPR004841">
    <property type="entry name" value="AA-permease/SLC12A_dom"/>
</dbReference>
<feature type="region of interest" description="Disordered" evidence="8">
    <location>
        <begin position="514"/>
        <end position="533"/>
    </location>
</feature>
<accession>A0ABD5E6Y9</accession>
<dbReference type="Proteomes" id="UP001183607">
    <property type="component" value="Unassembled WGS sequence"/>
</dbReference>
<evidence type="ECO:0000256" key="2">
    <source>
        <dbReference type="ARBA" id="ARBA00008583"/>
    </source>
</evidence>
<keyword evidence="7 9" id="KW-0472">Membrane</keyword>
<organism evidence="11 12">
    <name type="scientific">Streptomyces evansiae</name>
    <dbReference type="NCBI Taxonomy" id="3075535"/>
    <lineage>
        <taxon>Bacteria</taxon>
        <taxon>Bacillati</taxon>
        <taxon>Actinomycetota</taxon>
        <taxon>Actinomycetes</taxon>
        <taxon>Kitasatosporales</taxon>
        <taxon>Streptomycetaceae</taxon>
        <taxon>Streptomyces</taxon>
    </lineage>
</organism>
<dbReference type="Pfam" id="PF00324">
    <property type="entry name" value="AA_permease"/>
    <property type="match status" value="1"/>
</dbReference>
<feature type="transmembrane region" description="Helical" evidence="9">
    <location>
        <begin position="258"/>
        <end position="279"/>
    </location>
</feature>
<feature type="transmembrane region" description="Helical" evidence="9">
    <location>
        <begin position="217"/>
        <end position="238"/>
    </location>
</feature>
<reference evidence="12" key="1">
    <citation type="submission" date="2023-07" db="EMBL/GenBank/DDBJ databases">
        <title>30 novel species of actinomycetes from the DSMZ collection.</title>
        <authorList>
            <person name="Nouioui I."/>
        </authorList>
    </citation>
    <scope>NUCLEOTIDE SEQUENCE [LARGE SCALE GENOMIC DNA]</scope>
    <source>
        <strain evidence="12">DSM 41982</strain>
    </source>
</reference>
<evidence type="ECO:0000256" key="6">
    <source>
        <dbReference type="ARBA" id="ARBA00022989"/>
    </source>
</evidence>
<comment type="caution">
    <text evidence="11">The sequence shown here is derived from an EMBL/GenBank/DDBJ whole genome shotgun (WGS) entry which is preliminary data.</text>
</comment>
<sequence length="533" mass="55615">MTQSISEPGHKDGPEGPGGNGGPGDPGGPGGDGGPGGPRGDGGGPDGGEGRPGGGDGGGPAKNAEGLQQGLKGRHLSMIAIGGVIGAGLFVGSSAGIAAAGPAILVSYALVGLLVVLVMRMLGEMAAARPSSGSFSAYADMALGRWAGFSIGWLYWFFWVVVLAVEATAGAVILNGWVPAIPQWGWALIVMFVLTATNLVSVGSYGEFEFWFAGIKVVAIGAFVIIGLLAVFGILPGSDNPGSGFDHLTDTGGFLPNGAGSILTGVLLVVFSFMGSEIVTLAAGESSNPQKAVTKATNSVIWRIAIFYLGSIFVVLTLLPWNSESIQDDGSYVAALDSIGIPHAGQIMDIIVLTAVLSCLNSGLYTASRMAFSLGGRGDAPKAFARVTRRGVPQAAILGSVVFGFVAVWFNYQWPESVFEFLLNSSGAVALFVWLVICFSQLRLRRKIQRESPEKLVVRMWLYPYLTWLTIAMILFVVVYMLFDDDGRVQMLLSLLVAALVVGFALIRQQVRKKQGPGAGAGPDVRETAAVRE</sequence>
<dbReference type="PANTHER" id="PTHR43495:SF5">
    <property type="entry name" value="GAMMA-AMINOBUTYRIC ACID PERMEASE"/>
    <property type="match status" value="1"/>
</dbReference>
<feature type="transmembrane region" description="Helical" evidence="9">
    <location>
        <begin position="395"/>
        <end position="412"/>
    </location>
</feature>
<evidence type="ECO:0000256" key="4">
    <source>
        <dbReference type="ARBA" id="ARBA00022692"/>
    </source>
</evidence>